<dbReference type="GO" id="GO:0003723">
    <property type="term" value="F:RNA binding"/>
    <property type="evidence" value="ECO:0007669"/>
    <property type="project" value="UniProtKB-UniRule"/>
</dbReference>
<dbReference type="NCBIfam" id="TIGR02593">
    <property type="entry name" value="CRISPR_cas5"/>
    <property type="match status" value="1"/>
</dbReference>
<dbReference type="InterPro" id="IPR010155">
    <property type="entry name" value="CRISPR-assoc_prot_Cas5d"/>
</dbReference>
<dbReference type="KEGG" id="metu:GNH96_05920"/>
<proteinExistence type="predicted"/>
<dbReference type="InterPro" id="IPR021124">
    <property type="entry name" value="CRISPR-assoc_prot_Cas5"/>
</dbReference>
<dbReference type="Pfam" id="PF09704">
    <property type="entry name" value="Cas_Cas5d"/>
    <property type="match status" value="1"/>
</dbReference>
<evidence type="ECO:0000313" key="2">
    <source>
        <dbReference type="EMBL" id="QJD29551.1"/>
    </source>
</evidence>
<dbReference type="RefSeq" id="WP_169602834.1">
    <property type="nucleotide sequence ID" value="NZ_CP046565.1"/>
</dbReference>
<gene>
    <name evidence="2" type="primary">cas5c</name>
    <name evidence="2" type="ORF">GNH96_05920</name>
</gene>
<dbReference type="GO" id="GO:0016787">
    <property type="term" value="F:hydrolase activity"/>
    <property type="evidence" value="ECO:0007669"/>
    <property type="project" value="UniProtKB-KW"/>
</dbReference>
<sequence length="279" mass="32093">MTDNRITLRVWGDYACFTRPEMKVERVSYPVMTPSAARGVLEAVFWEPEIYYLIDAIHVIRRGNWFSFRRNEVISVISLVSAKTWMTSPEEVSPIQAGGGAPDGTQRNMLALQEVEYLITAEVRPSGLGSRHGIKTYVEEIRRRARNGKCYHRPYLGVREFACDFEWEEDAEAAFERRQQELGSEWRRYDENIGLMLYDVFAPELRAHGFRWLQEDNAAVDSPIRLEPAKKRKSKALTPRSTGVLVRPEALFFFADVRDGKLDCHPSRAQFAVKPAMEA</sequence>
<dbReference type="InterPro" id="IPR013422">
    <property type="entry name" value="CRISPR-assoc_prot_Cas5_N"/>
</dbReference>
<dbReference type="GO" id="GO:0004519">
    <property type="term" value="F:endonuclease activity"/>
    <property type="evidence" value="ECO:0007669"/>
    <property type="project" value="UniProtKB-UniRule"/>
</dbReference>
<name>A0A858Q6U7_9GAMM</name>
<keyword evidence="1" id="KW-0051">Antiviral defense</keyword>
<organism evidence="2 3">
    <name type="scientific">Methylococcus geothermalis</name>
    <dbReference type="NCBI Taxonomy" id="2681310"/>
    <lineage>
        <taxon>Bacteria</taxon>
        <taxon>Pseudomonadati</taxon>
        <taxon>Pseudomonadota</taxon>
        <taxon>Gammaproteobacteria</taxon>
        <taxon>Methylococcales</taxon>
        <taxon>Methylococcaceae</taxon>
        <taxon>Methylococcus</taxon>
    </lineage>
</organism>
<accession>A0A858Q6U7</accession>
<dbReference type="GO" id="GO:0051607">
    <property type="term" value="P:defense response to virus"/>
    <property type="evidence" value="ECO:0007669"/>
    <property type="project" value="UniProtKB-UniRule"/>
</dbReference>
<dbReference type="NCBIfam" id="TIGR01876">
    <property type="entry name" value="cas_Cas5d"/>
    <property type="match status" value="1"/>
</dbReference>
<dbReference type="Proteomes" id="UP000503004">
    <property type="component" value="Chromosome"/>
</dbReference>
<protein>
    <submittedName>
        <fullName evidence="2">Type I-C CRISPR-associated protein Cas5</fullName>
    </submittedName>
</protein>
<dbReference type="GO" id="GO:0043571">
    <property type="term" value="P:maintenance of CRISPR repeat elements"/>
    <property type="evidence" value="ECO:0007669"/>
    <property type="project" value="UniProtKB-UniRule"/>
</dbReference>
<keyword evidence="3" id="KW-1185">Reference proteome</keyword>
<evidence type="ECO:0000313" key="3">
    <source>
        <dbReference type="Proteomes" id="UP000503004"/>
    </source>
</evidence>
<dbReference type="AlphaFoldDB" id="A0A858Q6U7"/>
<evidence type="ECO:0000256" key="1">
    <source>
        <dbReference type="ARBA" id="ARBA00023118"/>
    </source>
</evidence>
<dbReference type="Gene3D" id="3.30.70.2660">
    <property type="match status" value="1"/>
</dbReference>
<dbReference type="EMBL" id="CP046565">
    <property type="protein sequence ID" value="QJD29551.1"/>
    <property type="molecule type" value="Genomic_DNA"/>
</dbReference>
<reference evidence="3" key="1">
    <citation type="submission" date="2019-12" db="EMBL/GenBank/DDBJ databases">
        <authorList>
            <person name="Awala S.I."/>
            <person name="Rhee S.K."/>
        </authorList>
    </citation>
    <scope>NUCLEOTIDE SEQUENCE [LARGE SCALE GENOMIC DNA]</scope>
    <source>
        <strain evidence="3">IM1</strain>
    </source>
</reference>